<organism evidence="1 3">
    <name type="scientific">Dendroctonus ponderosae</name>
    <name type="common">Mountain pine beetle</name>
    <dbReference type="NCBI Taxonomy" id="77166"/>
    <lineage>
        <taxon>Eukaryota</taxon>
        <taxon>Metazoa</taxon>
        <taxon>Ecdysozoa</taxon>
        <taxon>Arthropoda</taxon>
        <taxon>Hexapoda</taxon>
        <taxon>Insecta</taxon>
        <taxon>Pterygota</taxon>
        <taxon>Neoptera</taxon>
        <taxon>Endopterygota</taxon>
        <taxon>Coleoptera</taxon>
        <taxon>Polyphaga</taxon>
        <taxon>Cucujiformia</taxon>
        <taxon>Curculionidae</taxon>
        <taxon>Scolytinae</taxon>
        <taxon>Dendroctonus</taxon>
    </lineage>
</organism>
<name>U4U080_DENPD</name>
<dbReference type="EMBL" id="KB632060">
    <property type="protein sequence ID" value="ERL88385.1"/>
    <property type="molecule type" value="Genomic_DNA"/>
</dbReference>
<evidence type="ECO:0000313" key="1">
    <source>
        <dbReference type="EMBL" id="ERL83440.1"/>
    </source>
</evidence>
<accession>U4U080</accession>
<protein>
    <submittedName>
        <fullName evidence="1">Uncharacterized protein</fullName>
    </submittedName>
</protein>
<proteinExistence type="predicted"/>
<evidence type="ECO:0000313" key="2">
    <source>
        <dbReference type="EMBL" id="ERL88385.1"/>
    </source>
</evidence>
<feature type="non-terminal residue" evidence="1">
    <location>
        <position position="1"/>
    </location>
</feature>
<reference evidence="1 3" key="1">
    <citation type="journal article" date="2013" name="Genome Biol.">
        <title>Draft genome of the mountain pine beetle, Dendroctonus ponderosae Hopkins, a major forest pest.</title>
        <authorList>
            <person name="Keeling C.I."/>
            <person name="Yuen M.M."/>
            <person name="Liao N.Y."/>
            <person name="Docking T.R."/>
            <person name="Chan S.K."/>
            <person name="Taylor G.A."/>
            <person name="Palmquist D.L."/>
            <person name="Jackman S.D."/>
            <person name="Nguyen A."/>
            <person name="Li M."/>
            <person name="Henderson H."/>
            <person name="Janes J.K."/>
            <person name="Zhao Y."/>
            <person name="Pandoh P."/>
            <person name="Moore R."/>
            <person name="Sperling F.A."/>
            <person name="Huber D.P."/>
            <person name="Birol I."/>
            <person name="Jones S.J."/>
            <person name="Bohlmann J."/>
        </authorList>
    </citation>
    <scope>NUCLEOTIDE SEQUENCE</scope>
</reference>
<sequence>ILDKIEHEQEQFKQLTQEIERVKNELIIHKLSKLEPSQQVGYINVKVFSDIVELFHLYDDQIKEPASTFFIHENSKFYLIEVFITNALVKKLKGINWTLFISVKYDNVCVNKTIIIKECDTPIVELLAIDENVIDCEVSASIVLPSKDNLIILLLSTVIVDISYHFEMVKKPKNVSIEKMNCEIAKSYNLELKLESNKQRLLEYKFLTKIDGKEFLKWLIQNCYHKMDLELFSEFANDSKTNVVIKFSTGVEKHSVTFNKETKVATLRSNVSDLKRLKIYFWNDNTVDTGDRPKVMAALKKIMAALNACGDIEKARSLYNQLRSIWATN</sequence>
<evidence type="ECO:0000313" key="3">
    <source>
        <dbReference type="Proteomes" id="UP000030742"/>
    </source>
</evidence>
<dbReference type="EMBL" id="KB630162">
    <property type="protein sequence ID" value="ERL83440.1"/>
    <property type="molecule type" value="Genomic_DNA"/>
</dbReference>
<gene>
    <name evidence="1" type="ORF">D910_00418</name>
    <name evidence="2" type="ORF">D910_05771</name>
</gene>
<dbReference type="Proteomes" id="UP000030742">
    <property type="component" value="Unassembled WGS sequence"/>
</dbReference>
<dbReference type="AlphaFoldDB" id="U4U080"/>